<evidence type="ECO:0000313" key="4">
    <source>
        <dbReference type="Proteomes" id="UP000177876"/>
    </source>
</evidence>
<evidence type="ECO:0000256" key="1">
    <source>
        <dbReference type="SAM" id="Phobius"/>
    </source>
</evidence>
<dbReference type="PANTHER" id="PTHR41248:SF1">
    <property type="entry name" value="NORD PROTEIN"/>
    <property type="match status" value="1"/>
</dbReference>
<dbReference type="CDD" id="cd01454">
    <property type="entry name" value="vWA_norD_type"/>
    <property type="match status" value="1"/>
</dbReference>
<dbReference type="InterPro" id="IPR036465">
    <property type="entry name" value="vWFA_dom_sf"/>
</dbReference>
<dbReference type="InterPro" id="IPR002035">
    <property type="entry name" value="VWF_A"/>
</dbReference>
<feature type="transmembrane region" description="Helical" evidence="1">
    <location>
        <begin position="182"/>
        <end position="202"/>
    </location>
</feature>
<dbReference type="Gene3D" id="3.40.50.410">
    <property type="entry name" value="von Willebrand factor, type A domain"/>
    <property type="match status" value="1"/>
</dbReference>
<name>A0A1F2WT91_9ACTN</name>
<proteinExistence type="predicted"/>
<gene>
    <name evidence="3" type="ORF">A2Y75_02040</name>
</gene>
<evidence type="ECO:0000313" key="3">
    <source>
        <dbReference type="EMBL" id="OFW60089.1"/>
    </source>
</evidence>
<dbReference type="SUPFAM" id="SSF53300">
    <property type="entry name" value="vWA-like"/>
    <property type="match status" value="1"/>
</dbReference>
<reference evidence="3 4" key="1">
    <citation type="journal article" date="2016" name="Nat. Commun.">
        <title>Thousands of microbial genomes shed light on interconnected biogeochemical processes in an aquifer system.</title>
        <authorList>
            <person name="Anantharaman K."/>
            <person name="Brown C.T."/>
            <person name="Hug L.A."/>
            <person name="Sharon I."/>
            <person name="Castelle C.J."/>
            <person name="Probst A.J."/>
            <person name="Thomas B.C."/>
            <person name="Singh A."/>
            <person name="Wilkins M.J."/>
            <person name="Karaoz U."/>
            <person name="Brodie E.L."/>
            <person name="Williams K.H."/>
            <person name="Hubbard S.S."/>
            <person name="Banfield J.F."/>
        </authorList>
    </citation>
    <scope>NUCLEOTIDE SEQUENCE [LARGE SCALE GENOMIC DNA]</scope>
</reference>
<dbReference type="InterPro" id="IPR051928">
    <property type="entry name" value="NorD/CobT"/>
</dbReference>
<dbReference type="SMART" id="SM00327">
    <property type="entry name" value="VWA"/>
    <property type="match status" value="1"/>
</dbReference>
<dbReference type="PANTHER" id="PTHR41248">
    <property type="entry name" value="NORD PROTEIN"/>
    <property type="match status" value="1"/>
</dbReference>
<dbReference type="Proteomes" id="UP000177876">
    <property type="component" value="Unassembled WGS sequence"/>
</dbReference>
<feature type="transmembrane region" description="Helical" evidence="1">
    <location>
        <begin position="120"/>
        <end position="141"/>
    </location>
</feature>
<dbReference type="STRING" id="1797197.A2Y75_02040"/>
<accession>A0A1F2WT91</accession>
<feature type="domain" description="VWFA" evidence="2">
    <location>
        <begin position="431"/>
        <end position="626"/>
    </location>
</feature>
<keyword evidence="1" id="KW-1133">Transmembrane helix</keyword>
<comment type="caution">
    <text evidence="3">The sequence shown here is derived from an EMBL/GenBank/DDBJ whole genome shotgun (WGS) entry which is preliminary data.</text>
</comment>
<dbReference type="AlphaFoldDB" id="A0A1F2WT91"/>
<dbReference type="PROSITE" id="PS50234">
    <property type="entry name" value="VWFA"/>
    <property type="match status" value="1"/>
</dbReference>
<evidence type="ECO:0000259" key="2">
    <source>
        <dbReference type="PROSITE" id="PS50234"/>
    </source>
</evidence>
<organism evidence="3 4">
    <name type="scientific">Candidatus Solincola sediminis</name>
    <dbReference type="NCBI Taxonomy" id="1797199"/>
    <lineage>
        <taxon>Bacteria</taxon>
        <taxon>Bacillati</taxon>
        <taxon>Actinomycetota</taxon>
        <taxon>Candidatus Geothermincolia</taxon>
        <taxon>Candidatus Geothermincolales</taxon>
        <taxon>Candidatus Geothermincolaceae</taxon>
        <taxon>Candidatus Solincola</taxon>
    </lineage>
</organism>
<keyword evidence="1" id="KW-0812">Transmembrane</keyword>
<keyword evidence="1" id="KW-0472">Membrane</keyword>
<dbReference type="EMBL" id="MELK01000006">
    <property type="protein sequence ID" value="OFW60089.1"/>
    <property type="molecule type" value="Genomic_DNA"/>
</dbReference>
<protein>
    <recommendedName>
        <fullName evidence="2">VWFA domain-containing protein</fullName>
    </recommendedName>
</protein>
<sequence length="629" mass="70888">MTSPLNLAIYKNYYDNAARESAVTFEEAKDCFPLFAKGLSEKYLHAKTLEEAPDYLANVFRPFPFSNGREIYLPAIFDVFESRDDNWRAYRVYTAVQAGQWEAGSFDRPARALIDRDEPLAWIASFLGTFAIPVLATDIFITLENIRISTQMARRFAGFASDLAYFLQRLGSPVEPFNHRLILWNLFFAAMGFSFAVPAGILEHAVSLKREGAGLKESLQATGAIYDKLEPGCKSRFSPFMPADMREVGGFPRDIMRLAGSDKVNQRQYFEDSLADLDFYSYPVAAGSGEFVTKKILGDRLNGNVEPKRQAEATITGSGGCVDATLFSYPEWDYLAQGYRKGWVTVLEYSPQRSDPEKAGNLLREWDDLVREVIRQFRMLRFQERAWRKRLEWGEEIDIDQAVASDVERRGGLPGSDKVYMERRRVSRNVSALFLLDLSASTSSAIDEGAHRGESVLEVLLAGTAIMARALGQLGDRYGIYGFSGYGRNGVELLRLKSLNENLSNDVWGRISGLDPMRSTRMGAAIRHAHHLLGRETAPLKIMIILSDGYPQDFDYGEDRADREYGLHDTAKALREVEADCIVPFCLTVDAAGNDYLRRMCPPHGYMVLKSVEDLPAQLPKVYIRLREL</sequence>